<dbReference type="EMBL" id="QLLQ01000003">
    <property type="protein sequence ID" value="RAJ25780.1"/>
    <property type="molecule type" value="Genomic_DNA"/>
</dbReference>
<reference evidence="1 2" key="1">
    <citation type="submission" date="2018-06" db="EMBL/GenBank/DDBJ databases">
        <title>Genomic Encyclopedia of Archaeal and Bacterial Type Strains, Phase II (KMG-II): from individual species to whole genera.</title>
        <authorList>
            <person name="Goeker M."/>
        </authorList>
    </citation>
    <scope>NUCLEOTIDE SEQUENCE [LARGE SCALE GENOMIC DNA]</scope>
    <source>
        <strain evidence="1 2">DSM 12408</strain>
    </source>
</reference>
<name>A0A1A7R3G9_9FLAO</name>
<gene>
    <name evidence="1" type="ORF">LX77_01196</name>
</gene>
<protein>
    <submittedName>
        <fullName evidence="1">Uncharacterized protein</fullName>
    </submittedName>
</protein>
<accession>A0A1A7R3G9</accession>
<organism evidence="1 2">
    <name type="scientific">Gelidibacter algens</name>
    <dbReference type="NCBI Taxonomy" id="49280"/>
    <lineage>
        <taxon>Bacteria</taxon>
        <taxon>Pseudomonadati</taxon>
        <taxon>Bacteroidota</taxon>
        <taxon>Flavobacteriia</taxon>
        <taxon>Flavobacteriales</taxon>
        <taxon>Flavobacteriaceae</taxon>
        <taxon>Gelidibacter</taxon>
    </lineage>
</organism>
<dbReference type="STRING" id="49280.A9996_10795"/>
<proteinExistence type="predicted"/>
<dbReference type="AlphaFoldDB" id="A0A1A7R3G9"/>
<sequence length="103" mass="11244">MSCSKTDHGTQSAVNLKVSACFNKFENKVSICLDSVFNDSRCPTGLVCIWEGDAVAAFSISSHDNIKKFNLHTNNSFQNDTVIDGITIKLLTITPYPSSVVQN</sequence>
<keyword evidence="2" id="KW-1185">Reference proteome</keyword>
<comment type="caution">
    <text evidence="1">The sequence shown here is derived from an EMBL/GenBank/DDBJ whole genome shotgun (WGS) entry which is preliminary data.</text>
</comment>
<evidence type="ECO:0000313" key="1">
    <source>
        <dbReference type="EMBL" id="RAJ25780.1"/>
    </source>
</evidence>
<dbReference type="Proteomes" id="UP000248987">
    <property type="component" value="Unassembled WGS sequence"/>
</dbReference>
<evidence type="ECO:0000313" key="2">
    <source>
        <dbReference type="Proteomes" id="UP000248987"/>
    </source>
</evidence>